<organism evidence="3 4">
    <name type="scientific">Povalibacter uvarum</name>
    <dbReference type="NCBI Taxonomy" id="732238"/>
    <lineage>
        <taxon>Bacteria</taxon>
        <taxon>Pseudomonadati</taxon>
        <taxon>Pseudomonadota</taxon>
        <taxon>Gammaproteobacteria</taxon>
        <taxon>Steroidobacterales</taxon>
        <taxon>Steroidobacteraceae</taxon>
        <taxon>Povalibacter</taxon>
    </lineage>
</organism>
<dbReference type="AlphaFoldDB" id="A0A841HX90"/>
<keyword evidence="1" id="KW-0732">Signal</keyword>
<feature type="chain" id="PRO_5032707703" evidence="1">
    <location>
        <begin position="26"/>
        <end position="361"/>
    </location>
</feature>
<accession>A0A841HX90</accession>
<dbReference type="PANTHER" id="PTHR43245">
    <property type="entry name" value="BIFUNCTIONAL POLYMYXIN RESISTANCE PROTEIN ARNA"/>
    <property type="match status" value="1"/>
</dbReference>
<evidence type="ECO:0000313" key="3">
    <source>
        <dbReference type="EMBL" id="MBB6096572.1"/>
    </source>
</evidence>
<comment type="caution">
    <text evidence="3">The sequence shown here is derived from an EMBL/GenBank/DDBJ whole genome shotgun (WGS) entry which is preliminary data.</text>
</comment>
<feature type="signal peptide" evidence="1">
    <location>
        <begin position="1"/>
        <end position="25"/>
    </location>
</feature>
<keyword evidence="4" id="KW-1185">Reference proteome</keyword>
<keyword evidence="3" id="KW-0560">Oxidoreductase</keyword>
<dbReference type="InterPro" id="IPR050177">
    <property type="entry name" value="Lipid_A_modif_metabolic_enz"/>
</dbReference>
<evidence type="ECO:0000256" key="1">
    <source>
        <dbReference type="SAM" id="SignalP"/>
    </source>
</evidence>
<dbReference type="PANTHER" id="PTHR43245:SF13">
    <property type="entry name" value="UDP-D-APIOSE_UDP-D-XYLOSE SYNTHASE 2"/>
    <property type="match status" value="1"/>
</dbReference>
<evidence type="ECO:0000259" key="2">
    <source>
        <dbReference type="Pfam" id="PF01370"/>
    </source>
</evidence>
<name>A0A841HX90_9GAMM</name>
<dbReference type="Proteomes" id="UP000588068">
    <property type="component" value="Unassembled WGS sequence"/>
</dbReference>
<sequence>MNRRDALKMTAATVAASMISGNVFAQSKPLRVLILGGTGFIGPHFVDSLRSAGHKLTLFNRGKRNPGLFPDVEQLLGDRHGQVDALKNRDWDVVIDNSGYLPKDVKLTADLLKGHTQYYLFISSISAYADLTPPGIDEDYKLAELKDPNSEDISANYGALKAVCEQTVEKTYGNACSIVRPTYIVGPGDTTDRFTYWPLRASRGGEMLVPGTPSDPVQFIDVRDLADFVRLCVEQRIPGQFNACNPPGAVTMVDVLDTAKRITKANTRYTWVDVPFVEAQKLTEGNELPIWAPTTGEYAGAALVSSARAVAKGLRFRDLDTTVADTLAWQNKRPAEQQQKLRAGLTAEREAELLKLWHQKK</sequence>
<dbReference type="Pfam" id="PF01370">
    <property type="entry name" value="Epimerase"/>
    <property type="match status" value="1"/>
</dbReference>
<protein>
    <submittedName>
        <fullName evidence="3">2'-hydroxyisoflavone reductase</fullName>
        <ecNumber evidence="3">1.3.1.45</ecNumber>
    </submittedName>
</protein>
<reference evidence="3 4" key="1">
    <citation type="submission" date="2020-08" db="EMBL/GenBank/DDBJ databases">
        <title>Genomic Encyclopedia of Type Strains, Phase IV (KMG-IV): sequencing the most valuable type-strain genomes for metagenomic binning, comparative biology and taxonomic classification.</title>
        <authorList>
            <person name="Goeker M."/>
        </authorList>
    </citation>
    <scope>NUCLEOTIDE SEQUENCE [LARGE SCALE GENOMIC DNA]</scope>
    <source>
        <strain evidence="3 4">DSM 26723</strain>
    </source>
</reference>
<dbReference type="RefSeq" id="WP_184335963.1">
    <property type="nucleotide sequence ID" value="NZ_JACHHZ010000009.1"/>
</dbReference>
<dbReference type="GO" id="GO:0047526">
    <property type="term" value="F:2'-hydroxyisoflavone reductase activity"/>
    <property type="evidence" value="ECO:0007669"/>
    <property type="project" value="UniProtKB-EC"/>
</dbReference>
<proteinExistence type="predicted"/>
<dbReference type="EC" id="1.3.1.45" evidence="3"/>
<dbReference type="Gene3D" id="3.40.50.720">
    <property type="entry name" value="NAD(P)-binding Rossmann-like Domain"/>
    <property type="match status" value="1"/>
</dbReference>
<dbReference type="EMBL" id="JACHHZ010000009">
    <property type="protein sequence ID" value="MBB6096572.1"/>
    <property type="molecule type" value="Genomic_DNA"/>
</dbReference>
<dbReference type="InterPro" id="IPR036291">
    <property type="entry name" value="NAD(P)-bd_dom_sf"/>
</dbReference>
<dbReference type="InterPro" id="IPR001509">
    <property type="entry name" value="Epimerase_deHydtase"/>
</dbReference>
<evidence type="ECO:0000313" key="4">
    <source>
        <dbReference type="Proteomes" id="UP000588068"/>
    </source>
</evidence>
<dbReference type="SUPFAM" id="SSF51735">
    <property type="entry name" value="NAD(P)-binding Rossmann-fold domains"/>
    <property type="match status" value="1"/>
</dbReference>
<gene>
    <name evidence="3" type="ORF">HNQ60_005495</name>
</gene>
<feature type="domain" description="NAD-dependent epimerase/dehydratase" evidence="2">
    <location>
        <begin position="32"/>
        <end position="243"/>
    </location>
</feature>